<gene>
    <name evidence="1" type="ORF">LABALGLTS371_03610</name>
</gene>
<dbReference type="AlphaFoldDB" id="A0A2C8ENY8"/>
<evidence type="ECO:0000313" key="2">
    <source>
        <dbReference type="Proteomes" id="UP000321659"/>
    </source>
</evidence>
<protein>
    <submittedName>
        <fullName evidence="1">Uncharacterized protein</fullName>
    </submittedName>
</protein>
<organism evidence="1 2">
    <name type="scientific">Dellaglioa algida</name>
    <dbReference type="NCBI Taxonomy" id="105612"/>
    <lineage>
        <taxon>Bacteria</taxon>
        <taxon>Bacillati</taxon>
        <taxon>Bacillota</taxon>
        <taxon>Bacilli</taxon>
        <taxon>Lactobacillales</taxon>
        <taxon>Lactobacillaceae</taxon>
        <taxon>Dellaglioa</taxon>
    </lineage>
</organism>
<proteinExistence type="predicted"/>
<reference evidence="1 2" key="1">
    <citation type="submission" date="2019-04" db="EMBL/GenBank/DDBJ databases">
        <title>In vitro growth and metabolic characteristics of meat-borne Lactobacillus algidus strains.</title>
        <authorList>
            <person name="Sade E."/>
            <person name="Per J."/>
            <person name="Tytti H."/>
            <person name="Johanna B.K."/>
        </authorList>
    </citation>
    <scope>NUCLEOTIDE SEQUENCE [LARGE SCALE GENOMIC DNA]</scope>
    <source>
        <strain evidence="1 2">LTS37-1</strain>
    </source>
</reference>
<dbReference type="EMBL" id="SRRQ01000002">
    <property type="protein sequence ID" value="TWW11591.1"/>
    <property type="molecule type" value="Genomic_DNA"/>
</dbReference>
<comment type="caution">
    <text evidence="1">The sequence shown here is derived from an EMBL/GenBank/DDBJ whole genome shotgun (WGS) entry which is preliminary data.</text>
</comment>
<name>A0A2C8ENY8_9LACO</name>
<dbReference type="Proteomes" id="UP000321659">
    <property type="component" value="Unassembled WGS sequence"/>
</dbReference>
<evidence type="ECO:0000313" key="1">
    <source>
        <dbReference type="EMBL" id="TWW11591.1"/>
    </source>
</evidence>
<sequence length="68" mass="8163">MEIKLRRELKKLYTRLLIASVTTLLIGTTKVILQYEWLSFVMWGAAIYCLGLYVYCCFIQFLIWQKKH</sequence>
<accession>A0A2C8ENY8</accession>